<keyword evidence="5 6" id="KW-0067">ATP-binding</keyword>
<dbReference type="AlphaFoldDB" id="A0A2M8HC08"/>
<sequence>MRIYTRQGDKGLTRLADGSQLAKDDMRVETYGAIDELNSQIGLLMAEIPAQETGLLAELILLQQELFDLGGELAFSSEAQNTALWQVNEGWTLRLEQQIDAYSAQLPVLRNFILPSGSRAAAQAHVVRTLTRRCERLLLGLSRAEQVNPAILPYLNRLSDWFFTVARYLLVCTGTPEVLWVKAADRG</sequence>
<dbReference type="Pfam" id="PF01923">
    <property type="entry name" value="Cob_adeno_trans"/>
    <property type="match status" value="1"/>
</dbReference>
<dbReference type="UniPathway" id="UPA00148">
    <property type="reaction ID" value="UER00233"/>
</dbReference>
<keyword evidence="6" id="KW-0169">Cobalamin biosynthesis</keyword>
<dbReference type="GO" id="GO:0009236">
    <property type="term" value="P:cobalamin biosynthetic process"/>
    <property type="evidence" value="ECO:0007669"/>
    <property type="project" value="UniProtKB-UniRule"/>
</dbReference>
<dbReference type="GO" id="GO:0005524">
    <property type="term" value="F:ATP binding"/>
    <property type="evidence" value="ECO:0007669"/>
    <property type="project" value="UniProtKB-UniRule"/>
</dbReference>
<reference evidence="8 9" key="1">
    <citation type="submission" date="2017-11" db="EMBL/GenBank/DDBJ databases">
        <title>Draft genome sequence of environmental isolate Aeromonas lusitania sp. nov. MDC 2473.</title>
        <authorList>
            <person name="Colston S.M."/>
            <person name="Navarro A."/>
            <person name="Martinez-Murcia A.J."/>
            <person name="Graf J."/>
        </authorList>
    </citation>
    <scope>NUCLEOTIDE SEQUENCE [LARGE SCALE GENOMIC DNA]</scope>
    <source>
        <strain evidence="8 9">MDC 2473</strain>
    </source>
</reference>
<evidence type="ECO:0000313" key="8">
    <source>
        <dbReference type="EMBL" id="PJC94085.1"/>
    </source>
</evidence>
<dbReference type="InterPro" id="IPR029499">
    <property type="entry name" value="PduO-typ"/>
</dbReference>
<comment type="similarity">
    <text evidence="1 6">Belongs to the Cob(I)alamin adenosyltransferase family.</text>
</comment>
<dbReference type="InterPro" id="IPR016030">
    <property type="entry name" value="CblAdoTrfase-like"/>
</dbReference>
<evidence type="ECO:0000259" key="7">
    <source>
        <dbReference type="Pfam" id="PF01923"/>
    </source>
</evidence>
<comment type="catalytic activity">
    <reaction evidence="6">
        <text>2 cob(II)alamin + reduced [electron-transfer flavoprotein] + 2 ATP = 2 adenosylcob(III)alamin + 2 triphosphate + oxidized [electron-transfer flavoprotein] + 3 H(+)</text>
        <dbReference type="Rhea" id="RHEA:28671"/>
        <dbReference type="Rhea" id="RHEA-COMP:10685"/>
        <dbReference type="Rhea" id="RHEA-COMP:10686"/>
        <dbReference type="ChEBI" id="CHEBI:15378"/>
        <dbReference type="ChEBI" id="CHEBI:16304"/>
        <dbReference type="ChEBI" id="CHEBI:18036"/>
        <dbReference type="ChEBI" id="CHEBI:18408"/>
        <dbReference type="ChEBI" id="CHEBI:30616"/>
        <dbReference type="ChEBI" id="CHEBI:57692"/>
        <dbReference type="ChEBI" id="CHEBI:58307"/>
        <dbReference type="EC" id="2.5.1.17"/>
    </reaction>
</comment>
<dbReference type="PANTHER" id="PTHR12213">
    <property type="entry name" value="CORRINOID ADENOSYLTRANSFERASE"/>
    <property type="match status" value="1"/>
</dbReference>
<organism evidence="8 9">
    <name type="scientific">Aeromonas lusitana</name>
    <dbReference type="NCBI Taxonomy" id="931529"/>
    <lineage>
        <taxon>Bacteria</taxon>
        <taxon>Pseudomonadati</taxon>
        <taxon>Pseudomonadota</taxon>
        <taxon>Gammaproteobacteria</taxon>
        <taxon>Aeromonadales</taxon>
        <taxon>Aeromonadaceae</taxon>
        <taxon>Aeromonas</taxon>
    </lineage>
</organism>
<evidence type="ECO:0000256" key="5">
    <source>
        <dbReference type="ARBA" id="ARBA00022840"/>
    </source>
</evidence>
<accession>A0A2M8HC08</accession>
<evidence type="ECO:0000256" key="2">
    <source>
        <dbReference type="ARBA" id="ARBA00011233"/>
    </source>
</evidence>
<keyword evidence="9" id="KW-1185">Reference proteome</keyword>
<keyword evidence="4 6" id="KW-0547">Nucleotide-binding</keyword>
<dbReference type="InterPro" id="IPR036451">
    <property type="entry name" value="CblAdoTrfase-like_sf"/>
</dbReference>
<gene>
    <name evidence="8" type="ORF">CUC44_05135</name>
</gene>
<keyword evidence="3 6" id="KW-0808">Transferase</keyword>
<dbReference type="GO" id="GO:0008817">
    <property type="term" value="F:corrinoid adenosyltransferase activity"/>
    <property type="evidence" value="ECO:0007669"/>
    <property type="project" value="UniProtKB-UniRule"/>
</dbReference>
<evidence type="ECO:0000256" key="1">
    <source>
        <dbReference type="ARBA" id="ARBA00007487"/>
    </source>
</evidence>
<comment type="pathway">
    <text evidence="6">Cofactor biosynthesis; adenosylcobalamin biosynthesis; adenosylcobalamin from cob(II)yrinate a,c-diamide: step 2/7.</text>
</comment>
<dbReference type="FunFam" id="1.20.1200.10:FF:000001">
    <property type="entry name" value="Cob(I)yrinic acid a,c-diamide adenosyltransferase"/>
    <property type="match status" value="1"/>
</dbReference>
<comment type="subunit">
    <text evidence="2">Homotrimer.</text>
</comment>
<dbReference type="EC" id="2.5.1.17" evidence="6"/>
<dbReference type="EMBL" id="PGCP01000005">
    <property type="protein sequence ID" value="PJC94085.1"/>
    <property type="molecule type" value="Genomic_DNA"/>
</dbReference>
<evidence type="ECO:0000256" key="4">
    <source>
        <dbReference type="ARBA" id="ARBA00022741"/>
    </source>
</evidence>
<dbReference type="Proteomes" id="UP000232060">
    <property type="component" value="Unassembled WGS sequence"/>
</dbReference>
<comment type="caution">
    <text evidence="8">The sequence shown here is derived from an EMBL/GenBank/DDBJ whole genome shotgun (WGS) entry which is preliminary data.</text>
</comment>
<dbReference type="Gene3D" id="1.20.1200.10">
    <property type="entry name" value="Cobalamin adenosyltransferase-like"/>
    <property type="match status" value="1"/>
</dbReference>
<name>A0A2M8HC08_9GAMM</name>
<evidence type="ECO:0000313" key="9">
    <source>
        <dbReference type="Proteomes" id="UP000232060"/>
    </source>
</evidence>
<comment type="catalytic activity">
    <reaction evidence="6">
        <text>2 cob(II)yrinate a,c diamide + reduced [electron-transfer flavoprotein] + 2 ATP = 2 adenosylcob(III)yrinate a,c-diamide + 2 triphosphate + oxidized [electron-transfer flavoprotein] + 3 H(+)</text>
        <dbReference type="Rhea" id="RHEA:11528"/>
        <dbReference type="Rhea" id="RHEA-COMP:10685"/>
        <dbReference type="Rhea" id="RHEA-COMP:10686"/>
        <dbReference type="ChEBI" id="CHEBI:15378"/>
        <dbReference type="ChEBI" id="CHEBI:18036"/>
        <dbReference type="ChEBI" id="CHEBI:30616"/>
        <dbReference type="ChEBI" id="CHEBI:57692"/>
        <dbReference type="ChEBI" id="CHEBI:58307"/>
        <dbReference type="ChEBI" id="CHEBI:58503"/>
        <dbReference type="ChEBI" id="CHEBI:58537"/>
        <dbReference type="EC" id="2.5.1.17"/>
    </reaction>
</comment>
<proteinExistence type="inferred from homology"/>
<dbReference type="OrthoDB" id="9778896at2"/>
<evidence type="ECO:0000256" key="3">
    <source>
        <dbReference type="ARBA" id="ARBA00022679"/>
    </source>
</evidence>
<dbReference type="NCBIfam" id="TIGR00636">
    <property type="entry name" value="PduO_Nterm"/>
    <property type="match status" value="1"/>
</dbReference>
<feature type="domain" description="Cobalamin adenosyltransferase-like" evidence="7">
    <location>
        <begin position="3"/>
        <end position="169"/>
    </location>
</feature>
<dbReference type="PANTHER" id="PTHR12213:SF0">
    <property type="entry name" value="CORRINOID ADENOSYLTRANSFERASE MMAB"/>
    <property type="match status" value="1"/>
</dbReference>
<dbReference type="SUPFAM" id="SSF89028">
    <property type="entry name" value="Cobalamin adenosyltransferase-like"/>
    <property type="match status" value="1"/>
</dbReference>
<dbReference type="RefSeq" id="WP_100858914.1">
    <property type="nucleotide sequence ID" value="NZ_PGCP01000005.1"/>
</dbReference>
<evidence type="ECO:0000256" key="6">
    <source>
        <dbReference type="RuleBase" id="RU366026"/>
    </source>
</evidence>
<protein>
    <recommendedName>
        <fullName evidence="6">Corrinoid adenosyltransferase</fullName>
        <ecNumber evidence="6">2.5.1.17</ecNumber>
    </recommendedName>
    <alternativeName>
        <fullName evidence="6">Cob(II)alamin adenosyltransferase</fullName>
    </alternativeName>
    <alternativeName>
        <fullName evidence="6">Cob(II)yrinic acid a,c-diamide adenosyltransferase</fullName>
    </alternativeName>
    <alternativeName>
        <fullName evidence="6">Cobinamide/cobalamin adenosyltransferase</fullName>
    </alternativeName>
</protein>